<evidence type="ECO:0000256" key="6">
    <source>
        <dbReference type="ARBA" id="ARBA00022801"/>
    </source>
</evidence>
<organism evidence="11">
    <name type="scientific">Rhodosorus marinus</name>
    <dbReference type="NCBI Taxonomy" id="101924"/>
    <lineage>
        <taxon>Eukaryota</taxon>
        <taxon>Rhodophyta</taxon>
        <taxon>Stylonematophyceae</taxon>
        <taxon>Stylonematales</taxon>
        <taxon>Stylonemataceae</taxon>
        <taxon>Rhodosorus</taxon>
    </lineage>
</organism>
<dbReference type="InterPro" id="IPR007722">
    <property type="entry name" value="DCP2_BoxA"/>
</dbReference>
<evidence type="ECO:0000256" key="7">
    <source>
        <dbReference type="ARBA" id="ARBA00022884"/>
    </source>
</evidence>
<dbReference type="EMBL" id="HBHW01037852">
    <property type="protein sequence ID" value="CAE0061038.1"/>
    <property type="molecule type" value="Transcribed_RNA"/>
</dbReference>
<dbReference type="GO" id="GO:0000290">
    <property type="term" value="P:deadenylation-dependent decapping of nuclear-transcribed mRNA"/>
    <property type="evidence" value="ECO:0007669"/>
    <property type="project" value="InterPro"/>
</dbReference>
<dbReference type="AlphaFoldDB" id="A0A7S3EKW5"/>
<dbReference type="Pfam" id="PF05026">
    <property type="entry name" value="DCP2"/>
    <property type="match status" value="1"/>
</dbReference>
<evidence type="ECO:0000256" key="1">
    <source>
        <dbReference type="ARBA" id="ARBA00001936"/>
    </source>
</evidence>
<dbReference type="PANTHER" id="PTHR23114">
    <property type="entry name" value="M7GPPPN-MRNA HYDROLASE"/>
    <property type="match status" value="1"/>
</dbReference>
<accession>A0A7S3EKW5</accession>
<dbReference type="PANTHER" id="PTHR23114:SF17">
    <property type="entry name" value="M7GPPPN-MRNA HYDROLASE"/>
    <property type="match status" value="1"/>
</dbReference>
<feature type="domain" description="Nudix hydrolase" evidence="10">
    <location>
        <begin position="102"/>
        <end position="232"/>
    </location>
</feature>
<dbReference type="InterPro" id="IPR044099">
    <property type="entry name" value="Dcp2_NUDIX"/>
</dbReference>
<name>A0A7S3EKW5_9RHOD</name>
<dbReference type="InterPro" id="IPR036189">
    <property type="entry name" value="DCP2_BoxA_sf"/>
</dbReference>
<keyword evidence="4" id="KW-0963">Cytoplasm</keyword>
<dbReference type="SMART" id="SM01125">
    <property type="entry name" value="DCP2"/>
    <property type="match status" value="1"/>
</dbReference>
<dbReference type="CDD" id="cd03672">
    <property type="entry name" value="NUDIX_Dcp2p_Nudt20"/>
    <property type="match status" value="1"/>
</dbReference>
<dbReference type="Gene3D" id="3.90.79.10">
    <property type="entry name" value="Nucleoside Triphosphate Pyrophosphohydrolase"/>
    <property type="match status" value="1"/>
</dbReference>
<sequence>MIGLGDGEEEGRTPSLEEVLDDLCCRFLLNLPKSEFSSFERLFFAIESAHWFYDDFFRENHPSLPRFSLRDFALALFAHTPLLQPYRDSVDQLFKDFRTYKQGVPKCGAAMLNKGMDKVVLVLGWGSKGRWGFPKGKLGNDETELEASIREVDEETGYNFAAKARENDSMELIQQGVRTIIFVVKDVPEDTPFEPKTRKEIAKIEWHKISDLPADFSDKRANKFASLIPFVKRLKRWIRNHGKQNRTDDDARSKHGTDSRRVAGRKKGNRDDMPLQTDSRASGGRKLRPKTPRKDQLTFGTPDRSLNDYDREKLFTKYVEESERRRRDLDTREYDLIVDEITYGNSGAEEIARRLEMGTDDKSHENEKIQNVGFASAPVVSHQTFAIPGDFSFEVPDILQCFS</sequence>
<keyword evidence="7" id="KW-0694">RNA-binding</keyword>
<evidence type="ECO:0000256" key="8">
    <source>
        <dbReference type="ARBA" id="ARBA00023211"/>
    </source>
</evidence>
<comment type="cofactor">
    <cofactor evidence="1">
        <name>Mn(2+)</name>
        <dbReference type="ChEBI" id="CHEBI:29035"/>
    </cofactor>
</comment>
<keyword evidence="8" id="KW-0464">Manganese</keyword>
<keyword evidence="5" id="KW-0479">Metal-binding</keyword>
<feature type="region of interest" description="Disordered" evidence="9">
    <location>
        <begin position="241"/>
        <end position="303"/>
    </location>
</feature>
<dbReference type="PROSITE" id="PS51462">
    <property type="entry name" value="NUDIX"/>
    <property type="match status" value="1"/>
</dbReference>
<evidence type="ECO:0000259" key="10">
    <source>
        <dbReference type="PROSITE" id="PS51462"/>
    </source>
</evidence>
<protein>
    <recommendedName>
        <fullName evidence="10">Nudix hydrolase domain-containing protein</fullName>
    </recommendedName>
</protein>
<dbReference type="GO" id="GO:0000184">
    <property type="term" value="P:nuclear-transcribed mRNA catabolic process, nonsense-mediated decay"/>
    <property type="evidence" value="ECO:0007669"/>
    <property type="project" value="InterPro"/>
</dbReference>
<comment type="subcellular location">
    <subcellularLocation>
        <location evidence="2">Cytoplasm</location>
    </subcellularLocation>
</comment>
<dbReference type="GO" id="GO:0030145">
    <property type="term" value="F:manganese ion binding"/>
    <property type="evidence" value="ECO:0007669"/>
    <property type="project" value="InterPro"/>
</dbReference>
<evidence type="ECO:0000313" key="11">
    <source>
        <dbReference type="EMBL" id="CAE0061038.1"/>
    </source>
</evidence>
<dbReference type="SUPFAM" id="SSF55811">
    <property type="entry name" value="Nudix"/>
    <property type="match status" value="1"/>
</dbReference>
<dbReference type="FunFam" id="3.90.79.10:FF:000003">
    <property type="entry name" value="M7GpppN-mRNA hydrolase isoform 2"/>
    <property type="match status" value="1"/>
</dbReference>
<dbReference type="GO" id="GO:0140933">
    <property type="term" value="F:5'-(N(7)-methylguanosine 5'-triphospho)-[mRNA] hydrolase activity"/>
    <property type="evidence" value="ECO:0007669"/>
    <property type="project" value="InterPro"/>
</dbReference>
<evidence type="ECO:0000256" key="2">
    <source>
        <dbReference type="ARBA" id="ARBA00004496"/>
    </source>
</evidence>
<reference evidence="11" key="1">
    <citation type="submission" date="2021-01" db="EMBL/GenBank/DDBJ databases">
        <authorList>
            <person name="Corre E."/>
            <person name="Pelletier E."/>
            <person name="Niang G."/>
            <person name="Scheremetjew M."/>
            <person name="Finn R."/>
            <person name="Kale V."/>
            <person name="Holt S."/>
            <person name="Cochrane G."/>
            <person name="Meng A."/>
            <person name="Brown T."/>
            <person name="Cohen L."/>
        </authorList>
    </citation>
    <scope>NUCLEOTIDE SEQUENCE</scope>
    <source>
        <strain evidence="11">CCMP 769</strain>
    </source>
</reference>
<dbReference type="Gene3D" id="1.10.10.1050">
    <property type="entry name" value="Dcp2, box A domain"/>
    <property type="match status" value="1"/>
</dbReference>
<dbReference type="Pfam" id="PF00293">
    <property type="entry name" value="NUDIX"/>
    <property type="match status" value="1"/>
</dbReference>
<feature type="compositionally biased region" description="Basic and acidic residues" evidence="9">
    <location>
        <begin position="245"/>
        <end position="261"/>
    </location>
</feature>
<keyword evidence="6" id="KW-0378">Hydrolase</keyword>
<dbReference type="SUPFAM" id="SSF140586">
    <property type="entry name" value="Dcp2 domain-like"/>
    <property type="match status" value="1"/>
</dbReference>
<comment type="similarity">
    <text evidence="3">Belongs to the Nudix hydrolase family. DCP2 subfamily.</text>
</comment>
<evidence type="ECO:0000256" key="3">
    <source>
        <dbReference type="ARBA" id="ARBA00005279"/>
    </source>
</evidence>
<gene>
    <name evidence="11" type="ORF">RMAR00112_LOCUS29104</name>
</gene>
<evidence type="ECO:0000256" key="4">
    <source>
        <dbReference type="ARBA" id="ARBA00022490"/>
    </source>
</evidence>
<evidence type="ECO:0000256" key="5">
    <source>
        <dbReference type="ARBA" id="ARBA00022723"/>
    </source>
</evidence>
<evidence type="ECO:0000256" key="9">
    <source>
        <dbReference type="SAM" id="MobiDB-lite"/>
    </source>
</evidence>
<dbReference type="InterPro" id="IPR015797">
    <property type="entry name" value="NUDIX_hydrolase-like_dom_sf"/>
</dbReference>
<dbReference type="GO" id="GO:0003723">
    <property type="term" value="F:RNA binding"/>
    <property type="evidence" value="ECO:0007669"/>
    <property type="project" value="UniProtKB-KW"/>
</dbReference>
<proteinExistence type="inferred from homology"/>
<dbReference type="GO" id="GO:0005737">
    <property type="term" value="C:cytoplasm"/>
    <property type="evidence" value="ECO:0007669"/>
    <property type="project" value="UniProtKB-SubCell"/>
</dbReference>
<dbReference type="InterPro" id="IPR000086">
    <property type="entry name" value="NUDIX_hydrolase_dom"/>
</dbReference>